<proteinExistence type="predicted"/>
<accession>A0A5C5XNN4</accession>
<comment type="caution">
    <text evidence="3">The sequence shown here is derived from an EMBL/GenBank/DDBJ whole genome shotgun (WGS) entry which is preliminary data.</text>
</comment>
<dbReference type="Pfam" id="PF13517">
    <property type="entry name" value="FG-GAP_3"/>
    <property type="match status" value="1"/>
</dbReference>
<dbReference type="Proteomes" id="UP000316095">
    <property type="component" value="Unassembled WGS sequence"/>
</dbReference>
<dbReference type="InterPro" id="IPR013517">
    <property type="entry name" value="FG-GAP"/>
</dbReference>
<protein>
    <submittedName>
        <fullName evidence="3">FG-GAP repeat protein</fullName>
    </submittedName>
</protein>
<evidence type="ECO:0000313" key="3">
    <source>
        <dbReference type="EMBL" id="TWT64149.1"/>
    </source>
</evidence>
<keyword evidence="4" id="KW-1185">Reference proteome</keyword>
<feature type="signal peptide" evidence="2">
    <location>
        <begin position="1"/>
        <end position="25"/>
    </location>
</feature>
<name>A0A5C5XNN4_9PLAN</name>
<dbReference type="RefSeq" id="WP_207310211.1">
    <property type="nucleotide sequence ID" value="NZ_SJPG01000001.1"/>
</dbReference>
<keyword evidence="1 2" id="KW-0732">Signal</keyword>
<dbReference type="PANTHER" id="PTHR44103">
    <property type="entry name" value="PROPROTEIN CONVERTASE P"/>
    <property type="match status" value="1"/>
</dbReference>
<organism evidence="3 4">
    <name type="scientific">Rubinisphaera italica</name>
    <dbReference type="NCBI Taxonomy" id="2527969"/>
    <lineage>
        <taxon>Bacteria</taxon>
        <taxon>Pseudomonadati</taxon>
        <taxon>Planctomycetota</taxon>
        <taxon>Planctomycetia</taxon>
        <taxon>Planctomycetales</taxon>
        <taxon>Planctomycetaceae</taxon>
        <taxon>Rubinisphaera</taxon>
    </lineage>
</organism>
<dbReference type="PANTHER" id="PTHR44103:SF1">
    <property type="entry name" value="PROPROTEIN CONVERTASE P"/>
    <property type="match status" value="1"/>
</dbReference>
<feature type="chain" id="PRO_5023103562" evidence="2">
    <location>
        <begin position="26"/>
        <end position="413"/>
    </location>
</feature>
<dbReference type="AlphaFoldDB" id="A0A5C5XNN4"/>
<dbReference type="EMBL" id="SJPG01000001">
    <property type="protein sequence ID" value="TWT64149.1"/>
    <property type="molecule type" value="Genomic_DNA"/>
</dbReference>
<sequence precursor="true">MNSMKFSMICLASGMLLAASTQTFADKPLKFEAKRLTVDANEGIDVADVDNDGQLDIISGRNWFRAPEYVPHPLRMIEDWNGYVVSNGDFAYDVNKDGWVDLISGGFLQTEICWYENPKEEGLRLGQMWKKHVLVDSQLSQNEGNLFLDIDGDDVPEFLVNSWNKTNPTCVWKLTTKEVEQKVEGKGKSGANASGTLTTQVPALDKWLIGERANGHGMAIGDINNDGLTDILVGQGWYEQPAENADSQQWKYHADWLDWHAAVPCLVRDLNGDGRNDIIWAKGHDYGIYWWEVTGVDENGSLQWKEHEIDKSFSQAHALHFADLDGDGQDELITGKRVRAHNGNDPGGREPAGIYYYEWDPIALKFTRHDIDISGNVGIGLQIRTADLDGDGKLDIAVAGKSGTHVIFNRGQK</sequence>
<evidence type="ECO:0000256" key="2">
    <source>
        <dbReference type="SAM" id="SignalP"/>
    </source>
</evidence>
<evidence type="ECO:0000313" key="4">
    <source>
        <dbReference type="Proteomes" id="UP000316095"/>
    </source>
</evidence>
<dbReference type="InterPro" id="IPR028994">
    <property type="entry name" value="Integrin_alpha_N"/>
</dbReference>
<evidence type="ECO:0000256" key="1">
    <source>
        <dbReference type="ARBA" id="ARBA00022729"/>
    </source>
</evidence>
<reference evidence="3 4" key="1">
    <citation type="submission" date="2019-02" db="EMBL/GenBank/DDBJ databases">
        <title>Deep-cultivation of Planctomycetes and their phenomic and genomic characterization uncovers novel biology.</title>
        <authorList>
            <person name="Wiegand S."/>
            <person name="Jogler M."/>
            <person name="Boedeker C."/>
            <person name="Pinto D."/>
            <person name="Vollmers J."/>
            <person name="Rivas-Marin E."/>
            <person name="Kohn T."/>
            <person name="Peeters S.H."/>
            <person name="Heuer A."/>
            <person name="Rast P."/>
            <person name="Oberbeckmann S."/>
            <person name="Bunk B."/>
            <person name="Jeske O."/>
            <person name="Meyerdierks A."/>
            <person name="Storesund J.E."/>
            <person name="Kallscheuer N."/>
            <person name="Luecker S."/>
            <person name="Lage O.M."/>
            <person name="Pohl T."/>
            <person name="Merkel B.J."/>
            <person name="Hornburger P."/>
            <person name="Mueller R.-W."/>
            <person name="Bruemmer F."/>
            <person name="Labrenz M."/>
            <person name="Spormann A.M."/>
            <person name="Op Den Camp H."/>
            <person name="Overmann J."/>
            <person name="Amann R."/>
            <person name="Jetten M.S.M."/>
            <person name="Mascher T."/>
            <person name="Medema M.H."/>
            <person name="Devos D.P."/>
            <person name="Kaster A.-K."/>
            <person name="Ovreas L."/>
            <person name="Rohde M."/>
            <person name="Galperin M.Y."/>
            <person name="Jogler C."/>
        </authorList>
    </citation>
    <scope>NUCLEOTIDE SEQUENCE [LARGE SCALE GENOMIC DNA]</scope>
    <source>
        <strain evidence="3 4">Pan54</strain>
    </source>
</reference>
<dbReference type="SUPFAM" id="SSF69318">
    <property type="entry name" value="Integrin alpha N-terminal domain"/>
    <property type="match status" value="1"/>
</dbReference>
<gene>
    <name evidence="3" type="ORF">Pan54_49100</name>
</gene>
<dbReference type="Gene3D" id="2.130.10.130">
    <property type="entry name" value="Integrin alpha, N-terminal"/>
    <property type="match status" value="2"/>
</dbReference>